<evidence type="ECO:0000259" key="8">
    <source>
        <dbReference type="Pfam" id="PF04880"/>
    </source>
</evidence>
<evidence type="ECO:0000256" key="2">
    <source>
        <dbReference type="ARBA" id="ARBA00007429"/>
    </source>
</evidence>
<dbReference type="Proteomes" id="UP000789901">
    <property type="component" value="Unassembled WGS sequence"/>
</dbReference>
<keyword evidence="4" id="KW-0493">Microtubule</keyword>
<dbReference type="PANTHER" id="PTHR10921">
    <property type="entry name" value="NUCLEAR DISTRIBUTION PROTEIN NUDE HOMOLOG 1"/>
    <property type="match status" value="1"/>
</dbReference>
<evidence type="ECO:0000256" key="3">
    <source>
        <dbReference type="ARBA" id="ARBA00022490"/>
    </source>
</evidence>
<evidence type="ECO:0000313" key="9">
    <source>
        <dbReference type="EMBL" id="CAG8655158.1"/>
    </source>
</evidence>
<protein>
    <submittedName>
        <fullName evidence="9">41125_t:CDS:1</fullName>
    </submittedName>
</protein>
<dbReference type="InterPro" id="IPR006964">
    <property type="entry name" value="NUDE_dom"/>
</dbReference>
<dbReference type="EMBL" id="CAJVQB010005186">
    <property type="protein sequence ID" value="CAG8655158.1"/>
    <property type="molecule type" value="Genomic_DNA"/>
</dbReference>
<sequence>LNNDDFERMKAAKSSLQDLENKYNKAIKQNAILENKIEGKSQLIIQVQRLKDELRVGYKQIRQVTDINVRLDQERPNLIQKERGFFCNNPNNFPATALKCARQYLATLLMLKKRINL</sequence>
<feature type="domain" description="NUDE" evidence="8">
    <location>
        <begin position="15"/>
        <end position="68"/>
    </location>
</feature>
<keyword evidence="10" id="KW-1185">Reference proteome</keyword>
<feature type="non-terminal residue" evidence="9">
    <location>
        <position position="1"/>
    </location>
</feature>
<dbReference type="Pfam" id="PF04880">
    <property type="entry name" value="NUDE_C"/>
    <property type="match status" value="1"/>
</dbReference>
<keyword evidence="5 7" id="KW-0175">Coiled coil</keyword>
<comment type="similarity">
    <text evidence="2">Belongs to the nudE family.</text>
</comment>
<reference evidence="9 10" key="1">
    <citation type="submission" date="2021-06" db="EMBL/GenBank/DDBJ databases">
        <authorList>
            <person name="Kallberg Y."/>
            <person name="Tangrot J."/>
            <person name="Rosling A."/>
        </authorList>
    </citation>
    <scope>NUCLEOTIDE SEQUENCE [LARGE SCALE GENOMIC DNA]</scope>
    <source>
        <strain evidence="9 10">120-4 pot B 10/14</strain>
    </source>
</reference>
<evidence type="ECO:0000256" key="1">
    <source>
        <dbReference type="ARBA" id="ARBA00004245"/>
    </source>
</evidence>
<comment type="caution">
    <text evidence="9">The sequence shown here is derived from an EMBL/GenBank/DDBJ whole genome shotgun (WGS) entry which is preliminary data.</text>
</comment>
<organism evidence="9 10">
    <name type="scientific">Gigaspora margarita</name>
    <dbReference type="NCBI Taxonomy" id="4874"/>
    <lineage>
        <taxon>Eukaryota</taxon>
        <taxon>Fungi</taxon>
        <taxon>Fungi incertae sedis</taxon>
        <taxon>Mucoromycota</taxon>
        <taxon>Glomeromycotina</taxon>
        <taxon>Glomeromycetes</taxon>
        <taxon>Diversisporales</taxon>
        <taxon>Gigasporaceae</taxon>
        <taxon>Gigaspora</taxon>
    </lineage>
</organism>
<keyword evidence="6" id="KW-0206">Cytoskeleton</keyword>
<feature type="coiled-coil region" evidence="7">
    <location>
        <begin position="2"/>
        <end position="36"/>
    </location>
</feature>
<dbReference type="InterPro" id="IPR033494">
    <property type="entry name" value="NUDE"/>
</dbReference>
<dbReference type="Gene3D" id="6.10.250.1080">
    <property type="match status" value="1"/>
</dbReference>
<accession>A0ABN7UQU2</accession>
<gene>
    <name evidence="9" type="ORF">GMARGA_LOCUS9570</name>
</gene>
<evidence type="ECO:0000256" key="5">
    <source>
        <dbReference type="ARBA" id="ARBA00023054"/>
    </source>
</evidence>
<evidence type="ECO:0000256" key="6">
    <source>
        <dbReference type="ARBA" id="ARBA00023212"/>
    </source>
</evidence>
<proteinExistence type="inferred from homology"/>
<name>A0ABN7UQU2_GIGMA</name>
<dbReference type="PANTHER" id="PTHR10921:SF1">
    <property type="entry name" value="NUCLEAR DISTRIBUTION PROTEIN NUDE HOMOLOG"/>
    <property type="match status" value="1"/>
</dbReference>
<comment type="subcellular location">
    <subcellularLocation>
        <location evidence="1">Cytoplasm</location>
        <location evidence="1">Cytoskeleton</location>
    </subcellularLocation>
</comment>
<keyword evidence="3" id="KW-0963">Cytoplasm</keyword>
<evidence type="ECO:0000256" key="7">
    <source>
        <dbReference type="SAM" id="Coils"/>
    </source>
</evidence>
<evidence type="ECO:0000313" key="10">
    <source>
        <dbReference type="Proteomes" id="UP000789901"/>
    </source>
</evidence>
<evidence type="ECO:0000256" key="4">
    <source>
        <dbReference type="ARBA" id="ARBA00022701"/>
    </source>
</evidence>